<dbReference type="Proteomes" id="UP000324800">
    <property type="component" value="Unassembled WGS sequence"/>
</dbReference>
<comment type="caution">
    <text evidence="1">The sequence shown here is derived from an EMBL/GenBank/DDBJ whole genome shotgun (WGS) entry which is preliminary data.</text>
</comment>
<dbReference type="EMBL" id="SNRW01037150">
    <property type="protein sequence ID" value="KAA6353956.1"/>
    <property type="molecule type" value="Genomic_DNA"/>
</dbReference>
<reference evidence="1 2" key="1">
    <citation type="submission" date="2019-03" db="EMBL/GenBank/DDBJ databases">
        <title>Single cell metagenomics reveals metabolic interactions within the superorganism composed of flagellate Streblomastix strix and complex community of Bacteroidetes bacteria on its surface.</title>
        <authorList>
            <person name="Treitli S.C."/>
            <person name="Kolisko M."/>
            <person name="Husnik F."/>
            <person name="Keeling P."/>
            <person name="Hampl V."/>
        </authorList>
    </citation>
    <scope>NUCLEOTIDE SEQUENCE [LARGE SCALE GENOMIC DNA]</scope>
    <source>
        <strain evidence="1">ST1C</strain>
    </source>
</reference>
<evidence type="ECO:0008006" key="3">
    <source>
        <dbReference type="Google" id="ProtNLM"/>
    </source>
</evidence>
<evidence type="ECO:0000313" key="1">
    <source>
        <dbReference type="EMBL" id="KAA6353956.1"/>
    </source>
</evidence>
<gene>
    <name evidence="1" type="ORF">EZS28_050517</name>
</gene>
<name>A0A5J4T697_9EUKA</name>
<sequence>MDYNSGGSIFWNGNSANGNKSYYTNDIVGMEVDMISHRIFFFHTFLQQPVCLTNIPAILKVGLTYQPNNDSQFSVFVYKLRKPLADPAKSPTIKQWIS</sequence>
<protein>
    <recommendedName>
        <fullName evidence="3">SPRY domain-containing protein</fullName>
    </recommendedName>
</protein>
<dbReference type="Gene3D" id="2.60.120.920">
    <property type="match status" value="1"/>
</dbReference>
<dbReference type="AlphaFoldDB" id="A0A5J4T697"/>
<proteinExistence type="predicted"/>
<accession>A0A5J4T697</accession>
<organism evidence="1 2">
    <name type="scientific">Streblomastix strix</name>
    <dbReference type="NCBI Taxonomy" id="222440"/>
    <lineage>
        <taxon>Eukaryota</taxon>
        <taxon>Metamonada</taxon>
        <taxon>Preaxostyla</taxon>
        <taxon>Oxymonadida</taxon>
        <taxon>Streblomastigidae</taxon>
        <taxon>Streblomastix</taxon>
    </lineage>
</organism>
<dbReference type="InterPro" id="IPR043136">
    <property type="entry name" value="B30.2/SPRY_sf"/>
</dbReference>
<evidence type="ECO:0000313" key="2">
    <source>
        <dbReference type="Proteomes" id="UP000324800"/>
    </source>
</evidence>